<reference evidence="2" key="2">
    <citation type="journal article" date="2018" name="Plant J.">
        <title>The Sorghum bicolor reference genome: improved assembly, gene annotations, a transcriptome atlas, and signatures of genome organization.</title>
        <authorList>
            <person name="McCormick R.F."/>
            <person name="Truong S.K."/>
            <person name="Sreedasyam A."/>
            <person name="Jenkins J."/>
            <person name="Shu S."/>
            <person name="Sims D."/>
            <person name="Kennedy M."/>
            <person name="Amirebrahimi M."/>
            <person name="Weers B.D."/>
            <person name="McKinley B."/>
            <person name="Mattison A."/>
            <person name="Morishige D.T."/>
            <person name="Grimwood J."/>
            <person name="Schmutz J."/>
            <person name="Mullet J.E."/>
        </authorList>
    </citation>
    <scope>NUCLEOTIDE SEQUENCE [LARGE SCALE GENOMIC DNA]</scope>
    <source>
        <strain evidence="2">cv. BTx623</strain>
    </source>
</reference>
<gene>
    <name evidence="1" type="ORF">SORBI_3005G161750</name>
</gene>
<proteinExistence type="predicted"/>
<dbReference type="AlphaFoldDB" id="A0A1Z5RJR8"/>
<evidence type="ECO:0000313" key="2">
    <source>
        <dbReference type="Proteomes" id="UP000000768"/>
    </source>
</evidence>
<keyword evidence="2" id="KW-1185">Reference proteome</keyword>
<sequence>MMRTSLLRMHKMILRVWLKELVLFEPTSELGQPAIAHSPEHEGFTTSAKQLHFFLRARSFEGEPWPEIIPERIVCHIDISYQQLE</sequence>
<name>A0A1Z5RJR8_SORBI</name>
<dbReference type="EMBL" id="CM000764">
    <property type="protein sequence ID" value="OQU83685.1"/>
    <property type="molecule type" value="Genomic_DNA"/>
</dbReference>
<evidence type="ECO:0000313" key="1">
    <source>
        <dbReference type="EMBL" id="OQU83685.1"/>
    </source>
</evidence>
<reference evidence="1 2" key="1">
    <citation type="journal article" date="2009" name="Nature">
        <title>The Sorghum bicolor genome and the diversification of grasses.</title>
        <authorList>
            <person name="Paterson A.H."/>
            <person name="Bowers J.E."/>
            <person name="Bruggmann R."/>
            <person name="Dubchak I."/>
            <person name="Grimwood J."/>
            <person name="Gundlach H."/>
            <person name="Haberer G."/>
            <person name="Hellsten U."/>
            <person name="Mitros T."/>
            <person name="Poliakov A."/>
            <person name="Schmutz J."/>
            <person name="Spannagl M."/>
            <person name="Tang H."/>
            <person name="Wang X."/>
            <person name="Wicker T."/>
            <person name="Bharti A.K."/>
            <person name="Chapman J."/>
            <person name="Feltus F.A."/>
            <person name="Gowik U."/>
            <person name="Grigoriev I.V."/>
            <person name="Lyons E."/>
            <person name="Maher C.A."/>
            <person name="Martis M."/>
            <person name="Narechania A."/>
            <person name="Otillar R.P."/>
            <person name="Penning B.W."/>
            <person name="Salamov A.A."/>
            <person name="Wang Y."/>
            <person name="Zhang L."/>
            <person name="Carpita N.C."/>
            <person name="Freeling M."/>
            <person name="Gingle A.R."/>
            <person name="Hash C.T."/>
            <person name="Keller B."/>
            <person name="Klein P."/>
            <person name="Kresovich S."/>
            <person name="McCann M.C."/>
            <person name="Ming R."/>
            <person name="Peterson D.G."/>
            <person name="Mehboob-ur-Rahman"/>
            <person name="Ware D."/>
            <person name="Westhoff P."/>
            <person name="Mayer K.F."/>
            <person name="Messing J."/>
            <person name="Rokhsar D.S."/>
        </authorList>
    </citation>
    <scope>NUCLEOTIDE SEQUENCE [LARGE SCALE GENOMIC DNA]</scope>
    <source>
        <strain evidence="2">cv. BTx623</strain>
    </source>
</reference>
<dbReference type="InParanoid" id="A0A1Z5RJR8"/>
<protein>
    <submittedName>
        <fullName evidence="1">Uncharacterized protein</fullName>
    </submittedName>
</protein>
<organism evidence="1 2">
    <name type="scientific">Sorghum bicolor</name>
    <name type="common">Sorghum</name>
    <name type="synonym">Sorghum vulgare</name>
    <dbReference type="NCBI Taxonomy" id="4558"/>
    <lineage>
        <taxon>Eukaryota</taxon>
        <taxon>Viridiplantae</taxon>
        <taxon>Streptophyta</taxon>
        <taxon>Embryophyta</taxon>
        <taxon>Tracheophyta</taxon>
        <taxon>Spermatophyta</taxon>
        <taxon>Magnoliopsida</taxon>
        <taxon>Liliopsida</taxon>
        <taxon>Poales</taxon>
        <taxon>Poaceae</taxon>
        <taxon>PACMAD clade</taxon>
        <taxon>Panicoideae</taxon>
        <taxon>Andropogonodae</taxon>
        <taxon>Andropogoneae</taxon>
        <taxon>Sorghinae</taxon>
        <taxon>Sorghum</taxon>
    </lineage>
</organism>
<accession>A0A1Z5RJR8</accession>
<dbReference type="Proteomes" id="UP000000768">
    <property type="component" value="Chromosome 5"/>
</dbReference>
<dbReference type="Gramene" id="OQU83685">
    <property type="protein sequence ID" value="OQU83685"/>
    <property type="gene ID" value="SORBI_3005G161750"/>
</dbReference>